<sequence>MASGFGLGIGTSSNTTDDFVDFGL</sequence>
<evidence type="ECO:0000256" key="1">
    <source>
        <dbReference type="SAM" id="MobiDB-lite"/>
    </source>
</evidence>
<evidence type="ECO:0000313" key="2">
    <source>
        <dbReference type="EMBL" id="SPJ91533.1"/>
    </source>
</evidence>
<evidence type="ECO:0000313" key="3">
    <source>
        <dbReference type="Proteomes" id="UP001187734"/>
    </source>
</evidence>
<organism evidence="2 3">
    <name type="scientific">Fusarium torulosum</name>
    <dbReference type="NCBI Taxonomy" id="33205"/>
    <lineage>
        <taxon>Eukaryota</taxon>
        <taxon>Fungi</taxon>
        <taxon>Dikarya</taxon>
        <taxon>Ascomycota</taxon>
        <taxon>Pezizomycotina</taxon>
        <taxon>Sordariomycetes</taxon>
        <taxon>Hypocreomycetidae</taxon>
        <taxon>Hypocreales</taxon>
        <taxon>Nectriaceae</taxon>
        <taxon>Fusarium</taxon>
    </lineage>
</organism>
<keyword evidence="3" id="KW-1185">Reference proteome</keyword>
<name>A0AAE8SQC7_9HYPO</name>
<comment type="caution">
    <text evidence="2">The sequence shown here is derived from an EMBL/GenBank/DDBJ whole genome shotgun (WGS) entry which is preliminary data.</text>
</comment>
<proteinExistence type="predicted"/>
<dbReference type="Proteomes" id="UP001187734">
    <property type="component" value="Unassembled WGS sequence"/>
</dbReference>
<accession>A0AAE8SQC7</accession>
<gene>
    <name evidence="2" type="ORF">FTOL_13548</name>
</gene>
<feature type="region of interest" description="Disordered" evidence="1">
    <location>
        <begin position="1"/>
        <end position="24"/>
    </location>
</feature>
<dbReference type="AlphaFoldDB" id="A0AAE8SQC7"/>
<reference evidence="2" key="1">
    <citation type="submission" date="2018-03" db="EMBL/GenBank/DDBJ databases">
        <authorList>
            <person name="Guldener U."/>
        </authorList>
    </citation>
    <scope>NUCLEOTIDE SEQUENCE</scope>
</reference>
<dbReference type="EMBL" id="ONZP01000870">
    <property type="protein sequence ID" value="SPJ91533.1"/>
    <property type="molecule type" value="Genomic_DNA"/>
</dbReference>
<protein>
    <submittedName>
        <fullName evidence="2">Uncharacterized protein</fullName>
    </submittedName>
</protein>